<comment type="caution">
    <text evidence="4">The sequence shown here is derived from an EMBL/GenBank/DDBJ whole genome shotgun (WGS) entry which is preliminary data.</text>
</comment>
<evidence type="ECO:0000256" key="1">
    <source>
        <dbReference type="ARBA" id="ARBA00023242"/>
    </source>
</evidence>
<dbReference type="CDD" id="cd12148">
    <property type="entry name" value="fungal_TF_MHR"/>
    <property type="match status" value="1"/>
</dbReference>
<dbReference type="GO" id="GO:0008270">
    <property type="term" value="F:zinc ion binding"/>
    <property type="evidence" value="ECO:0007669"/>
    <property type="project" value="InterPro"/>
</dbReference>
<accession>A0A1V6TG76</accession>
<evidence type="ECO:0000313" key="4">
    <source>
        <dbReference type="EMBL" id="OQE24573.1"/>
    </source>
</evidence>
<feature type="region of interest" description="Disordered" evidence="2">
    <location>
        <begin position="50"/>
        <end position="82"/>
    </location>
</feature>
<dbReference type="GO" id="GO:0003700">
    <property type="term" value="F:DNA-binding transcription factor activity"/>
    <property type="evidence" value="ECO:0007669"/>
    <property type="project" value="InterPro"/>
</dbReference>
<dbReference type="Proteomes" id="UP000191285">
    <property type="component" value="Unassembled WGS sequence"/>
</dbReference>
<evidence type="ECO:0000313" key="5">
    <source>
        <dbReference type="Proteomes" id="UP000191285"/>
    </source>
</evidence>
<dbReference type="Pfam" id="PF04082">
    <property type="entry name" value="Fungal_trans"/>
    <property type="match status" value="1"/>
</dbReference>
<reference evidence="5" key="1">
    <citation type="journal article" date="2017" name="Nat. Microbiol.">
        <title>Global analysis of biosynthetic gene clusters reveals vast potential of secondary metabolite production in Penicillium species.</title>
        <authorList>
            <person name="Nielsen J.C."/>
            <person name="Grijseels S."/>
            <person name="Prigent S."/>
            <person name="Ji B."/>
            <person name="Dainat J."/>
            <person name="Nielsen K.F."/>
            <person name="Frisvad J.C."/>
            <person name="Workman M."/>
            <person name="Nielsen J."/>
        </authorList>
    </citation>
    <scope>NUCLEOTIDE SEQUENCE [LARGE SCALE GENOMIC DNA]</scope>
    <source>
        <strain evidence="5">IBT 24891</strain>
    </source>
</reference>
<feature type="compositionally biased region" description="Polar residues" evidence="2">
    <location>
        <begin position="71"/>
        <end position="82"/>
    </location>
</feature>
<dbReference type="InterPro" id="IPR050987">
    <property type="entry name" value="AtrR-like"/>
</dbReference>
<dbReference type="EMBL" id="MLKD01000007">
    <property type="protein sequence ID" value="OQE24573.1"/>
    <property type="molecule type" value="Genomic_DNA"/>
</dbReference>
<dbReference type="SMART" id="SM00906">
    <property type="entry name" value="Fungal_trans"/>
    <property type="match status" value="1"/>
</dbReference>
<gene>
    <name evidence="4" type="ORF">PENSTE_c007G06762</name>
</gene>
<dbReference type="STRING" id="303698.A0A1V6TG76"/>
<feature type="domain" description="Xylanolytic transcriptional activator regulatory" evidence="3">
    <location>
        <begin position="259"/>
        <end position="332"/>
    </location>
</feature>
<dbReference type="PANTHER" id="PTHR46910">
    <property type="entry name" value="TRANSCRIPTION FACTOR PDR1"/>
    <property type="match status" value="1"/>
</dbReference>
<dbReference type="AlphaFoldDB" id="A0A1V6TG76"/>
<keyword evidence="1" id="KW-0539">Nucleus</keyword>
<dbReference type="OrthoDB" id="3266505at2759"/>
<keyword evidence="5" id="KW-1185">Reference proteome</keyword>
<dbReference type="PANTHER" id="PTHR46910:SF8">
    <property type="entry name" value="ZN(II)2CYS6 TRANSCRIPTION FACTOR (EUROFUNG)"/>
    <property type="match status" value="1"/>
</dbReference>
<dbReference type="InterPro" id="IPR007219">
    <property type="entry name" value="XnlR_reg_dom"/>
</dbReference>
<dbReference type="GO" id="GO:0006351">
    <property type="term" value="P:DNA-templated transcription"/>
    <property type="evidence" value="ECO:0007669"/>
    <property type="project" value="InterPro"/>
</dbReference>
<protein>
    <recommendedName>
        <fullName evidence="3">Xylanolytic transcriptional activator regulatory domain-containing protein</fullName>
    </recommendedName>
</protein>
<name>A0A1V6TG76_9EURO</name>
<evidence type="ECO:0000259" key="3">
    <source>
        <dbReference type="SMART" id="SM00906"/>
    </source>
</evidence>
<dbReference type="GO" id="GO:0003677">
    <property type="term" value="F:DNA binding"/>
    <property type="evidence" value="ECO:0007669"/>
    <property type="project" value="InterPro"/>
</dbReference>
<sequence length="661" mass="73875">MLEMPTKEIEGLSLVGVISPLTDDSQCNNYRPCQLCSQLNIECKEATNKRRRKNTSFLPPNGSPVRVEPAVSSTEVPTQPRSGNSTFRLVERLFHNHLPLPRNLDAVPNCEAQPASSPLCPVPSQSMEDVIGMSLPSATVVTVLLESYLHAAHWYLALFYEPTFRSRMHQVVESGSVAHKERGFLLLLLIVLVTGARHLDPETARHLPIDFNSQQFQTKAMQAIENHLFMALDDTSIDSIAFLFLMSTTYLLIRKAQIGFLVAGMSIRMAQAMSLHSEEFWPSMNEVERQVRRRLWWAIYMTDIYTAQAYGKPPVLNNTTFDVSQPTDLDDLATSCPGFDSLESRDQGEMHPVTLTSYNRYKSKLYMLVARGSTDLRPEQVQRLSNDLMAWKEALPPQLRIENFERGDQSLNNSPVYNIFAMQALTLQATFNNMFLGLLSPFLYREKNSESIHSGIEKQSLTECNTLSSDIHQKLLDTSLSVSKLDKYPKTLRSLASSIATTQVGFQCLTAGVILGMLALRDLSSPQLMEIKYALARIINILDTIGAQTPLCGQSIDVLTEIIHLIAFREAKYLIKSASRHSDRASSSISTPNTTFQDAGISYDNRMAMEGNQSRAEVPNSTESGSPSGLGLFSDLEILLGEHEFPQLSQIWQFDSFATGN</sequence>
<organism evidence="4 5">
    <name type="scientific">Penicillium steckii</name>
    <dbReference type="NCBI Taxonomy" id="303698"/>
    <lineage>
        <taxon>Eukaryota</taxon>
        <taxon>Fungi</taxon>
        <taxon>Dikarya</taxon>
        <taxon>Ascomycota</taxon>
        <taxon>Pezizomycotina</taxon>
        <taxon>Eurotiomycetes</taxon>
        <taxon>Eurotiomycetidae</taxon>
        <taxon>Eurotiales</taxon>
        <taxon>Aspergillaceae</taxon>
        <taxon>Penicillium</taxon>
    </lineage>
</organism>
<evidence type="ECO:0000256" key="2">
    <source>
        <dbReference type="SAM" id="MobiDB-lite"/>
    </source>
</evidence>
<proteinExistence type="predicted"/>